<gene>
    <name evidence="2" type="ORF">CYCCA115_LOCUS12211</name>
</gene>
<name>A0AAD2FQN6_9STRA</name>
<feature type="signal peptide" evidence="1">
    <location>
        <begin position="1"/>
        <end position="17"/>
    </location>
</feature>
<protein>
    <submittedName>
        <fullName evidence="2">Uncharacterized protein</fullName>
    </submittedName>
</protein>
<evidence type="ECO:0000313" key="3">
    <source>
        <dbReference type="Proteomes" id="UP001295423"/>
    </source>
</evidence>
<feature type="chain" id="PRO_5042173527" evidence="1">
    <location>
        <begin position="18"/>
        <end position="361"/>
    </location>
</feature>
<evidence type="ECO:0000256" key="1">
    <source>
        <dbReference type="SAM" id="SignalP"/>
    </source>
</evidence>
<dbReference type="AlphaFoldDB" id="A0AAD2FQN6"/>
<proteinExistence type="predicted"/>
<reference evidence="2" key="1">
    <citation type="submission" date="2023-08" db="EMBL/GenBank/DDBJ databases">
        <authorList>
            <person name="Audoor S."/>
            <person name="Bilcke G."/>
        </authorList>
    </citation>
    <scope>NUCLEOTIDE SEQUENCE</scope>
</reference>
<comment type="caution">
    <text evidence="2">The sequence shown here is derived from an EMBL/GenBank/DDBJ whole genome shotgun (WGS) entry which is preliminary data.</text>
</comment>
<dbReference type="Proteomes" id="UP001295423">
    <property type="component" value="Unassembled WGS sequence"/>
</dbReference>
<organism evidence="2 3">
    <name type="scientific">Cylindrotheca closterium</name>
    <dbReference type="NCBI Taxonomy" id="2856"/>
    <lineage>
        <taxon>Eukaryota</taxon>
        <taxon>Sar</taxon>
        <taxon>Stramenopiles</taxon>
        <taxon>Ochrophyta</taxon>
        <taxon>Bacillariophyta</taxon>
        <taxon>Bacillariophyceae</taxon>
        <taxon>Bacillariophycidae</taxon>
        <taxon>Bacillariales</taxon>
        <taxon>Bacillariaceae</taxon>
        <taxon>Cylindrotheca</taxon>
    </lineage>
</organism>
<accession>A0AAD2FQN6</accession>
<evidence type="ECO:0000313" key="2">
    <source>
        <dbReference type="EMBL" id="CAJ1949665.1"/>
    </source>
</evidence>
<keyword evidence="1" id="KW-0732">Signal</keyword>
<sequence>MFRPVIFCGLIVRYVSSLVPQPIDQHRRSLFESPIQALQLSCVLGLPSSVSALDPNSSGPSSSDDLQVLFWSGPTWNESRYRASTLSGYDQNKNAPVPFDSAKITYPGWMKGYWSVKYKFAGADFPQGKKILSLRTAGAGLGTCLVLPNVGYNPPAAHALRFLSNENSDENDGFVHGDLAYNLPRRLESFWPESKVLSVQTNGSSDSRMTPKCFVTGDGCAVQDNPKLHWVASRAVVDFEAPTRKSGRQVQSSDVTLLNFTSPSFAEGNSNSRFVTVQTYSQFNPSQELQTFYQDHLLLERLKGSDGQDVISGRIRVAAFLPHYIQQLDGADSSYQDTKAVAVYDYKIFMKRIDENEAMSM</sequence>
<keyword evidence="3" id="KW-1185">Reference proteome</keyword>
<dbReference type="EMBL" id="CAKOGP040001758">
    <property type="protein sequence ID" value="CAJ1949665.1"/>
    <property type="molecule type" value="Genomic_DNA"/>
</dbReference>